<gene>
    <name evidence="2" type="ORF">SAMN05421670_1760</name>
</gene>
<dbReference type="InterPro" id="IPR006938">
    <property type="entry name" value="DUF624"/>
</dbReference>
<protein>
    <submittedName>
        <fullName evidence="2">Uncharacterized membrane protein YesL</fullName>
    </submittedName>
</protein>
<keyword evidence="1" id="KW-0812">Transmembrane</keyword>
<feature type="transmembrane region" description="Helical" evidence="1">
    <location>
        <begin position="20"/>
        <end position="39"/>
    </location>
</feature>
<evidence type="ECO:0000313" key="3">
    <source>
        <dbReference type="Proteomes" id="UP000198734"/>
    </source>
</evidence>
<dbReference type="RefSeq" id="WP_093536240.1">
    <property type="nucleotide sequence ID" value="NZ_FOXU01000002.1"/>
</dbReference>
<keyword evidence="1" id="KW-0472">Membrane</keyword>
<feature type="transmembrane region" description="Helical" evidence="1">
    <location>
        <begin position="77"/>
        <end position="97"/>
    </location>
</feature>
<feature type="transmembrane region" description="Helical" evidence="1">
    <location>
        <begin position="109"/>
        <end position="133"/>
    </location>
</feature>
<name>A0A1I5XWL0_9BACI</name>
<organism evidence="2 3">
    <name type="scientific">Psychrobacillus psychrotolerans</name>
    <dbReference type="NCBI Taxonomy" id="126156"/>
    <lineage>
        <taxon>Bacteria</taxon>
        <taxon>Bacillati</taxon>
        <taxon>Bacillota</taxon>
        <taxon>Bacilli</taxon>
        <taxon>Bacillales</taxon>
        <taxon>Bacillaceae</taxon>
        <taxon>Psychrobacillus</taxon>
    </lineage>
</organism>
<dbReference type="EMBL" id="FOXU01000002">
    <property type="protein sequence ID" value="SFQ36250.1"/>
    <property type="molecule type" value="Genomic_DNA"/>
</dbReference>
<feature type="transmembrane region" description="Helical" evidence="1">
    <location>
        <begin position="145"/>
        <end position="168"/>
    </location>
</feature>
<sequence>MNAISSFIYNALEWITRLAYLNLLWIFFTLLGGVIFGFFPSTTSMFAIVREWLKGETEIPLFSTFWKHFKEEFMKSNLLGVLVTLIIVIIGLDIIYIQSTNSDLLTWTYLPLFAFMLLFIMFLFYLFPSFVHFNLKLGQIIKNSFFIMLINPITTLLIFLCLLPFFYLISLLPAIGIIFGGSVYAFISMRFSLHAFQKVSVKQEALKVSSEL</sequence>
<keyword evidence="1" id="KW-1133">Transmembrane helix</keyword>
<proteinExistence type="predicted"/>
<reference evidence="3" key="1">
    <citation type="submission" date="2016-10" db="EMBL/GenBank/DDBJ databases">
        <authorList>
            <person name="Varghese N."/>
            <person name="Submissions S."/>
        </authorList>
    </citation>
    <scope>NUCLEOTIDE SEQUENCE [LARGE SCALE GENOMIC DNA]</scope>
    <source>
        <strain evidence="3">DSM 11706</strain>
    </source>
</reference>
<evidence type="ECO:0000313" key="2">
    <source>
        <dbReference type="EMBL" id="SFQ36250.1"/>
    </source>
</evidence>
<dbReference type="STRING" id="126156.SAMN05421670_1760"/>
<dbReference type="OrthoDB" id="2182676at2"/>
<dbReference type="Pfam" id="PF04854">
    <property type="entry name" value="DUF624"/>
    <property type="match status" value="1"/>
</dbReference>
<feature type="transmembrane region" description="Helical" evidence="1">
    <location>
        <begin position="174"/>
        <end position="193"/>
    </location>
</feature>
<keyword evidence="3" id="KW-1185">Reference proteome</keyword>
<dbReference type="AlphaFoldDB" id="A0A1I5XWL0"/>
<dbReference type="Proteomes" id="UP000198734">
    <property type="component" value="Unassembled WGS sequence"/>
</dbReference>
<evidence type="ECO:0000256" key="1">
    <source>
        <dbReference type="SAM" id="Phobius"/>
    </source>
</evidence>
<accession>A0A1I5XWL0</accession>